<organism evidence="2">
    <name type="scientific">Trypanosoma congolense (strain IL3000)</name>
    <dbReference type="NCBI Taxonomy" id="1068625"/>
    <lineage>
        <taxon>Eukaryota</taxon>
        <taxon>Discoba</taxon>
        <taxon>Euglenozoa</taxon>
        <taxon>Kinetoplastea</taxon>
        <taxon>Metakinetoplastina</taxon>
        <taxon>Trypanosomatida</taxon>
        <taxon>Trypanosomatidae</taxon>
        <taxon>Trypanosoma</taxon>
        <taxon>Nannomonas</taxon>
    </lineage>
</organism>
<sequence>MRQAAVTRVAASLCALTGKRVAEWESHNKSLEMRLFTLLKGRLTSPTEPLPANEVYGVIANPCRLVDEFVCAKTTRRLGRLRTALGFLRRHNVLLHSLLFHVKETNTWNTTCDFGRLALYGESLLRHEVRSRALRLFPDIDAETYAMLTSHVLSEESFSTLFDRLLMKTLVGAKPARKTRDWGLTSHQCSQMFCAVVGEMSWFAARTKATDRTQNNALFPPSDVLILHVLCCHMLESLPAELLYGVLEPKVHRIKEVWVNEPMSVPQQLFLKPRTIGALSLSTTPHPMGEEEALRKSQAASAEVCRPALSSERFVGCVMSTMRPQWNYKRFDEPRYQVLATDKRQVLPLDPLPTAGKTEASALQQMPEERRRELVAMALKGL</sequence>
<dbReference type="GO" id="GO:0004525">
    <property type="term" value="F:ribonuclease III activity"/>
    <property type="evidence" value="ECO:0007669"/>
    <property type="project" value="InterPro"/>
</dbReference>
<proteinExistence type="predicted"/>
<protein>
    <submittedName>
        <fullName evidence="2">Uncharacterized protein TCIL3000_11_860</fullName>
    </submittedName>
</protein>
<evidence type="ECO:0000259" key="1">
    <source>
        <dbReference type="PROSITE" id="PS50142"/>
    </source>
</evidence>
<name>G0UZ85_TRYCI</name>
<evidence type="ECO:0000313" key="2">
    <source>
        <dbReference type="EMBL" id="CCC94704.1"/>
    </source>
</evidence>
<accession>G0UZ85</accession>
<dbReference type="GO" id="GO:0006396">
    <property type="term" value="P:RNA processing"/>
    <property type="evidence" value="ECO:0007669"/>
    <property type="project" value="InterPro"/>
</dbReference>
<dbReference type="EMBL" id="HE575324">
    <property type="protein sequence ID" value="CCC94704.1"/>
    <property type="molecule type" value="Genomic_DNA"/>
</dbReference>
<gene>
    <name evidence="2" type="ORF">TCIL3000_11_860</name>
</gene>
<dbReference type="VEuPathDB" id="TriTrypDB:TcIL3000.11.860"/>
<reference evidence="2" key="1">
    <citation type="journal article" date="2012" name="Proc. Natl. Acad. Sci. U.S.A.">
        <title>Antigenic diversity is generated by distinct evolutionary mechanisms in African trypanosome species.</title>
        <authorList>
            <person name="Jackson A.P."/>
            <person name="Berry A."/>
            <person name="Aslett M."/>
            <person name="Allison H.C."/>
            <person name="Burton P."/>
            <person name="Vavrova-Anderson J."/>
            <person name="Brown R."/>
            <person name="Browne H."/>
            <person name="Corton N."/>
            <person name="Hauser H."/>
            <person name="Gamble J."/>
            <person name="Gilderthorp R."/>
            <person name="Marcello L."/>
            <person name="McQuillan J."/>
            <person name="Otto T.D."/>
            <person name="Quail M.A."/>
            <person name="Sanders M.J."/>
            <person name="van Tonder A."/>
            <person name="Ginger M.L."/>
            <person name="Field M.C."/>
            <person name="Barry J.D."/>
            <person name="Hertz-Fowler C."/>
            <person name="Berriman M."/>
        </authorList>
    </citation>
    <scope>NUCLEOTIDE SEQUENCE</scope>
    <source>
        <strain evidence="2">IL3000</strain>
    </source>
</reference>
<feature type="domain" description="RNase III" evidence="1">
    <location>
        <begin position="78"/>
        <end position="161"/>
    </location>
</feature>
<dbReference type="AlphaFoldDB" id="G0UZ85"/>
<dbReference type="InterPro" id="IPR000999">
    <property type="entry name" value="RNase_III_dom"/>
</dbReference>
<dbReference type="PROSITE" id="PS50142">
    <property type="entry name" value="RNASE_3_2"/>
    <property type="match status" value="1"/>
</dbReference>